<accession>A0ACC3A804</accession>
<comment type="caution">
    <text evidence="1">The sequence shown here is derived from an EMBL/GenBank/DDBJ whole genome shotgun (WGS) entry which is preliminary data.</text>
</comment>
<proteinExistence type="predicted"/>
<gene>
    <name evidence="1" type="ORF">H2198_004587</name>
</gene>
<sequence length="272" mass="29654">MASYNLSSMSQALPPVPMQIHAGQTQPVFHPPMVQEPSVPQAHPDQGRMAYSYVSVPLVQANPQSLPTSLTSPRPVAAQNADGSVYKDRQSIHISKLRHDIKAPQLKQLLSKYGQVADVVIKRGKEKRCSATAKYKKPTEALLAIQELNGKTIDGLELVVRHDRSENGSVCSAPSTTSRSSDADSTISSREIAYSHRHTQSQCDVTVKQTQDRAGPLVVNGARGPSHHRRYGRGNDDDSESAGDSSSEDDSGAQIPPWSPIPRKASTRQRYQ</sequence>
<evidence type="ECO:0000313" key="1">
    <source>
        <dbReference type="EMBL" id="KAJ9656987.1"/>
    </source>
</evidence>
<organism evidence="1 2">
    <name type="scientific">Neophaeococcomyces mojaviensis</name>
    <dbReference type="NCBI Taxonomy" id="3383035"/>
    <lineage>
        <taxon>Eukaryota</taxon>
        <taxon>Fungi</taxon>
        <taxon>Dikarya</taxon>
        <taxon>Ascomycota</taxon>
        <taxon>Pezizomycotina</taxon>
        <taxon>Eurotiomycetes</taxon>
        <taxon>Chaetothyriomycetidae</taxon>
        <taxon>Chaetothyriales</taxon>
        <taxon>Chaetothyriales incertae sedis</taxon>
        <taxon>Neophaeococcomyces</taxon>
    </lineage>
</organism>
<dbReference type="EMBL" id="JAPDRQ010000070">
    <property type="protein sequence ID" value="KAJ9656987.1"/>
    <property type="molecule type" value="Genomic_DNA"/>
</dbReference>
<evidence type="ECO:0000313" key="2">
    <source>
        <dbReference type="Proteomes" id="UP001172386"/>
    </source>
</evidence>
<dbReference type="Proteomes" id="UP001172386">
    <property type="component" value="Unassembled WGS sequence"/>
</dbReference>
<protein>
    <submittedName>
        <fullName evidence="1">Uncharacterized protein</fullName>
    </submittedName>
</protein>
<keyword evidence="2" id="KW-1185">Reference proteome</keyword>
<reference evidence="1" key="1">
    <citation type="submission" date="2022-10" db="EMBL/GenBank/DDBJ databases">
        <title>Culturing micro-colonial fungi from biological soil crusts in the Mojave desert and describing Neophaeococcomyces mojavensis, and introducing the new genera and species Taxawa tesnikishii.</title>
        <authorList>
            <person name="Kurbessoian T."/>
            <person name="Stajich J.E."/>
        </authorList>
    </citation>
    <scope>NUCLEOTIDE SEQUENCE</scope>
    <source>
        <strain evidence="1">JES_112</strain>
    </source>
</reference>
<name>A0ACC3A804_9EURO</name>